<organism evidence="9 10">
    <name type="scientific">Agathobaculum hominis</name>
    <dbReference type="NCBI Taxonomy" id="2763014"/>
    <lineage>
        <taxon>Bacteria</taxon>
        <taxon>Bacillati</taxon>
        <taxon>Bacillota</taxon>
        <taxon>Clostridia</taxon>
        <taxon>Eubacteriales</taxon>
        <taxon>Butyricicoccaceae</taxon>
        <taxon>Agathobaculum</taxon>
    </lineage>
</organism>
<dbReference type="Proteomes" id="UP000641741">
    <property type="component" value="Unassembled WGS sequence"/>
</dbReference>
<dbReference type="InterPro" id="IPR046938">
    <property type="entry name" value="DNA_clamp_sf"/>
</dbReference>
<keyword evidence="4" id="KW-0808">Transferase</keyword>
<evidence type="ECO:0000256" key="7">
    <source>
        <dbReference type="ARBA" id="ARBA00022932"/>
    </source>
</evidence>
<dbReference type="SMART" id="SM00480">
    <property type="entry name" value="POL3Bc"/>
    <property type="match status" value="1"/>
</dbReference>
<keyword evidence="5" id="KW-0548">Nucleotidyltransferase</keyword>
<accession>A0ABR7GJZ9</accession>
<evidence type="ECO:0000256" key="3">
    <source>
        <dbReference type="ARBA" id="ARBA00022490"/>
    </source>
</evidence>
<evidence type="ECO:0000313" key="10">
    <source>
        <dbReference type="Proteomes" id="UP000641741"/>
    </source>
</evidence>
<sequence>MKFIANRSELLPIAKRCCLVIGRQFTTKETVCVLMEADEKQNLVQFTAQGNECVLQARLHCRVEQDGKALLIGSVFQSMLELFGDEATTVETDKSTISVRNAKAGYRFTLMDTAKYPVPEPCTPDLLTEAGNLCEIGAKVLFSAAKSNGCNSRALNCVHVMVHDGRWSATSCDGYRLTVVSEDTSRTEPLDLLLSVEAMKIVLNVFHGVKHCKIGISGSYAVFCGPQIVLYAKLNEQKFTNVQPILDGYCMMHEIEVSGNALLDSLKRVSAGSTNNAKLLLNQIDKHTLRLQFLSGMDSTITGQTELDCTVRTPLPQEGFCYNYTYLREAATLMQGKSIEVQFDKGGALMLRADNELHLLLPLRLPKTEAKPKTGRTRKAA</sequence>
<dbReference type="EMBL" id="JACOPK010000001">
    <property type="protein sequence ID" value="MBC5694648.1"/>
    <property type="molecule type" value="Genomic_DNA"/>
</dbReference>
<dbReference type="PANTHER" id="PTHR30478:SF0">
    <property type="entry name" value="BETA SLIDING CLAMP"/>
    <property type="match status" value="1"/>
</dbReference>
<evidence type="ECO:0008006" key="11">
    <source>
        <dbReference type="Google" id="ProtNLM"/>
    </source>
</evidence>
<evidence type="ECO:0000256" key="8">
    <source>
        <dbReference type="ARBA" id="ARBA00023125"/>
    </source>
</evidence>
<protein>
    <recommendedName>
        <fullName evidence="11">DNA polymerase III subunit beta</fullName>
    </recommendedName>
</protein>
<evidence type="ECO:0000313" key="9">
    <source>
        <dbReference type="EMBL" id="MBC5694648.1"/>
    </source>
</evidence>
<keyword evidence="10" id="KW-1185">Reference proteome</keyword>
<reference evidence="9 10" key="1">
    <citation type="submission" date="2020-08" db="EMBL/GenBank/DDBJ databases">
        <title>Genome public.</title>
        <authorList>
            <person name="Liu C."/>
            <person name="Sun Q."/>
        </authorList>
    </citation>
    <scope>NUCLEOTIDE SEQUENCE [LARGE SCALE GENOMIC DNA]</scope>
    <source>
        <strain evidence="9 10">M2</strain>
    </source>
</reference>
<keyword evidence="8" id="KW-0238">DNA-binding</keyword>
<evidence type="ECO:0000256" key="5">
    <source>
        <dbReference type="ARBA" id="ARBA00022695"/>
    </source>
</evidence>
<keyword evidence="7" id="KW-0239">DNA-directed DNA polymerase</keyword>
<evidence type="ECO:0000256" key="1">
    <source>
        <dbReference type="ARBA" id="ARBA00004496"/>
    </source>
</evidence>
<dbReference type="Gene3D" id="3.10.150.10">
    <property type="entry name" value="DNA Polymerase III, subunit A, domain 2"/>
    <property type="match status" value="1"/>
</dbReference>
<dbReference type="PANTHER" id="PTHR30478">
    <property type="entry name" value="DNA POLYMERASE III SUBUNIT BETA"/>
    <property type="match status" value="1"/>
</dbReference>
<proteinExistence type="inferred from homology"/>
<evidence type="ECO:0000256" key="6">
    <source>
        <dbReference type="ARBA" id="ARBA00022705"/>
    </source>
</evidence>
<dbReference type="SUPFAM" id="SSF55979">
    <property type="entry name" value="DNA clamp"/>
    <property type="match status" value="2"/>
</dbReference>
<keyword evidence="3" id="KW-0963">Cytoplasm</keyword>
<comment type="caution">
    <text evidence="9">The sequence shown here is derived from an EMBL/GenBank/DDBJ whole genome shotgun (WGS) entry which is preliminary data.</text>
</comment>
<comment type="subcellular location">
    <subcellularLocation>
        <location evidence="1">Cytoplasm</location>
    </subcellularLocation>
</comment>
<dbReference type="RefSeq" id="WP_186968935.1">
    <property type="nucleotide sequence ID" value="NZ_JACOPK010000001.1"/>
</dbReference>
<keyword evidence="6" id="KW-0235">DNA replication</keyword>
<gene>
    <name evidence="9" type="ORF">H8S02_01605</name>
</gene>
<comment type="similarity">
    <text evidence="2">Belongs to the beta sliding clamp family.</text>
</comment>
<name>A0ABR7GJZ9_9FIRM</name>
<evidence type="ECO:0000256" key="4">
    <source>
        <dbReference type="ARBA" id="ARBA00022679"/>
    </source>
</evidence>
<dbReference type="InterPro" id="IPR001001">
    <property type="entry name" value="DNA_polIII_beta"/>
</dbReference>
<dbReference type="Gene3D" id="3.70.10.10">
    <property type="match status" value="1"/>
</dbReference>
<evidence type="ECO:0000256" key="2">
    <source>
        <dbReference type="ARBA" id="ARBA00010752"/>
    </source>
</evidence>